<sequence>MNKFDKKRFSELLKNTIGSNRTITEFSNECKLARPYISKFINCKLDTPPSPEAISKMASVARNNITEGDLLVAAGYTTYEEHLNSTLENFSEGGDLFSTSIAFKSNLNKEFNNIISNSSPKKVAVLYDITSNNMDENINNYLAYYEYIAALDTTGNSYYLYSKDSSMSASGITENSIVHFIPQNYAENNDLVVLLINSISYIRRYRKVNNIITFISDDPTFDSFAFLNSEYKKSDINIIGKITHCKTQL</sequence>
<evidence type="ECO:0000259" key="1">
    <source>
        <dbReference type="Pfam" id="PF00717"/>
    </source>
</evidence>
<dbReference type="Pfam" id="PF00717">
    <property type="entry name" value="Peptidase_S24"/>
    <property type="match status" value="1"/>
</dbReference>
<dbReference type="Gene3D" id="2.10.109.10">
    <property type="entry name" value="Umud Fragment, subunit A"/>
    <property type="match status" value="1"/>
</dbReference>
<name>A0ABR8Q4U2_9CLOT</name>
<dbReference type="InterPro" id="IPR036286">
    <property type="entry name" value="LexA/Signal_pep-like_sf"/>
</dbReference>
<dbReference type="Proteomes" id="UP000640335">
    <property type="component" value="Unassembled WGS sequence"/>
</dbReference>
<dbReference type="SUPFAM" id="SSF51306">
    <property type="entry name" value="LexA/Signal peptidase"/>
    <property type="match status" value="1"/>
</dbReference>
<evidence type="ECO:0000313" key="3">
    <source>
        <dbReference type="Proteomes" id="UP000640335"/>
    </source>
</evidence>
<organism evidence="2 3">
    <name type="scientific">Clostridium gallinarum</name>
    <dbReference type="NCBI Taxonomy" id="2762246"/>
    <lineage>
        <taxon>Bacteria</taxon>
        <taxon>Bacillati</taxon>
        <taxon>Bacillota</taxon>
        <taxon>Clostridia</taxon>
        <taxon>Eubacteriales</taxon>
        <taxon>Clostridiaceae</taxon>
        <taxon>Clostridium</taxon>
    </lineage>
</organism>
<dbReference type="EMBL" id="JACSQZ010000032">
    <property type="protein sequence ID" value="MBD7915428.1"/>
    <property type="molecule type" value="Genomic_DNA"/>
</dbReference>
<comment type="caution">
    <text evidence="2">The sequence shown here is derived from an EMBL/GenBank/DDBJ whole genome shotgun (WGS) entry which is preliminary data.</text>
</comment>
<reference evidence="2 3" key="1">
    <citation type="submission" date="2020-08" db="EMBL/GenBank/DDBJ databases">
        <title>A Genomic Blueprint of the Chicken Gut Microbiome.</title>
        <authorList>
            <person name="Gilroy R."/>
            <person name="Ravi A."/>
            <person name="Getino M."/>
            <person name="Pursley I."/>
            <person name="Horton D.L."/>
            <person name="Alikhan N.-F."/>
            <person name="Baker D."/>
            <person name="Gharbi K."/>
            <person name="Hall N."/>
            <person name="Watson M."/>
            <person name="Adriaenssens E.M."/>
            <person name="Foster-Nyarko E."/>
            <person name="Jarju S."/>
            <person name="Secka A."/>
            <person name="Antonio M."/>
            <person name="Oren A."/>
            <person name="Chaudhuri R."/>
            <person name="La Ragione R.M."/>
            <person name="Hildebrand F."/>
            <person name="Pallen M.J."/>
        </authorList>
    </citation>
    <scope>NUCLEOTIDE SEQUENCE [LARGE SCALE GENOMIC DNA]</scope>
    <source>
        <strain evidence="2 3">Sa3CUN1</strain>
    </source>
</reference>
<dbReference type="RefSeq" id="WP_191750188.1">
    <property type="nucleotide sequence ID" value="NZ_JACSQZ010000032.1"/>
</dbReference>
<dbReference type="InterPro" id="IPR015927">
    <property type="entry name" value="Peptidase_S24_S26A/B/C"/>
</dbReference>
<gene>
    <name evidence="2" type="ORF">H9660_09730</name>
</gene>
<protein>
    <submittedName>
        <fullName evidence="2">S24 family peptidase</fullName>
    </submittedName>
</protein>
<evidence type="ECO:0000313" key="2">
    <source>
        <dbReference type="EMBL" id="MBD7915428.1"/>
    </source>
</evidence>
<accession>A0ABR8Q4U2</accession>
<proteinExistence type="predicted"/>
<feature type="domain" description="Peptidase S24/S26A/S26B/S26C" evidence="1">
    <location>
        <begin position="136"/>
        <end position="242"/>
    </location>
</feature>
<keyword evidence="3" id="KW-1185">Reference proteome</keyword>